<feature type="non-terminal residue" evidence="1">
    <location>
        <position position="1"/>
    </location>
</feature>
<evidence type="ECO:0000313" key="1">
    <source>
        <dbReference type="EMBL" id="GAH47194.1"/>
    </source>
</evidence>
<comment type="caution">
    <text evidence="1">The sequence shown here is derived from an EMBL/GenBank/DDBJ whole genome shotgun (WGS) entry which is preliminary data.</text>
</comment>
<gene>
    <name evidence="1" type="ORF">S03H2_12641</name>
</gene>
<organism evidence="1">
    <name type="scientific">marine sediment metagenome</name>
    <dbReference type="NCBI Taxonomy" id="412755"/>
    <lineage>
        <taxon>unclassified sequences</taxon>
        <taxon>metagenomes</taxon>
        <taxon>ecological metagenomes</taxon>
    </lineage>
</organism>
<protein>
    <submittedName>
        <fullName evidence="1">Uncharacterized protein</fullName>
    </submittedName>
</protein>
<accession>X1H000</accession>
<dbReference type="AlphaFoldDB" id="X1H000"/>
<name>X1H000_9ZZZZ</name>
<dbReference type="EMBL" id="BARU01006424">
    <property type="protein sequence ID" value="GAH47194.1"/>
    <property type="molecule type" value="Genomic_DNA"/>
</dbReference>
<proteinExistence type="predicted"/>
<reference evidence="1" key="1">
    <citation type="journal article" date="2014" name="Front. Microbiol.">
        <title>High frequency of phylogenetically diverse reductive dehalogenase-homologous genes in deep subseafloor sedimentary metagenomes.</title>
        <authorList>
            <person name="Kawai M."/>
            <person name="Futagami T."/>
            <person name="Toyoda A."/>
            <person name="Takaki Y."/>
            <person name="Nishi S."/>
            <person name="Hori S."/>
            <person name="Arai W."/>
            <person name="Tsubouchi T."/>
            <person name="Morono Y."/>
            <person name="Uchiyama I."/>
            <person name="Ito T."/>
            <person name="Fujiyama A."/>
            <person name="Inagaki F."/>
            <person name="Takami H."/>
        </authorList>
    </citation>
    <scope>NUCLEOTIDE SEQUENCE</scope>
    <source>
        <strain evidence="1">Expedition CK06-06</strain>
    </source>
</reference>
<sequence>DCKHRLSKLKVNQNGWWYKECPNVECHPQAIGYEKLLER</sequence>